<feature type="compositionally biased region" description="Polar residues" evidence="1">
    <location>
        <begin position="109"/>
        <end position="120"/>
    </location>
</feature>
<accession>A0A0L0GBI9</accession>
<gene>
    <name evidence="2" type="ORF">SARC_01583</name>
</gene>
<sequence length="134" mass="14827">MQLKPILSKTQMKSGDVSALPVTELPAIETVESDGVPRFWQIAVRGNTYFTTSWKQDGNKVVHAPVTVTGKNIGRSNKTSPRQQVILEAQRKWDQKQPSSRCWPRNWSRAASHTPSTCPRSSTACACSASATRE</sequence>
<dbReference type="GeneID" id="25902087"/>
<evidence type="ECO:0000313" key="3">
    <source>
        <dbReference type="Proteomes" id="UP000054560"/>
    </source>
</evidence>
<dbReference type="AlphaFoldDB" id="A0A0L0GBI9"/>
<feature type="region of interest" description="Disordered" evidence="1">
    <location>
        <begin position="97"/>
        <end position="123"/>
    </location>
</feature>
<proteinExistence type="predicted"/>
<evidence type="ECO:0000256" key="1">
    <source>
        <dbReference type="SAM" id="MobiDB-lite"/>
    </source>
</evidence>
<protein>
    <submittedName>
        <fullName evidence="2">Uncharacterized protein</fullName>
    </submittedName>
</protein>
<organism evidence="2 3">
    <name type="scientific">Sphaeroforma arctica JP610</name>
    <dbReference type="NCBI Taxonomy" id="667725"/>
    <lineage>
        <taxon>Eukaryota</taxon>
        <taxon>Ichthyosporea</taxon>
        <taxon>Ichthyophonida</taxon>
        <taxon>Sphaeroforma</taxon>
    </lineage>
</organism>
<dbReference type="RefSeq" id="XP_014160163.1">
    <property type="nucleotide sequence ID" value="XM_014304688.1"/>
</dbReference>
<reference evidence="2 3" key="1">
    <citation type="submission" date="2011-02" db="EMBL/GenBank/DDBJ databases">
        <title>The Genome Sequence of Sphaeroforma arctica JP610.</title>
        <authorList>
            <consortium name="The Broad Institute Genome Sequencing Platform"/>
            <person name="Russ C."/>
            <person name="Cuomo C."/>
            <person name="Young S.K."/>
            <person name="Zeng Q."/>
            <person name="Gargeya S."/>
            <person name="Alvarado L."/>
            <person name="Berlin A."/>
            <person name="Chapman S.B."/>
            <person name="Chen Z."/>
            <person name="Freedman E."/>
            <person name="Gellesch M."/>
            <person name="Goldberg J."/>
            <person name="Griggs A."/>
            <person name="Gujja S."/>
            <person name="Heilman E."/>
            <person name="Heiman D."/>
            <person name="Howarth C."/>
            <person name="Mehta T."/>
            <person name="Neiman D."/>
            <person name="Pearson M."/>
            <person name="Roberts A."/>
            <person name="Saif S."/>
            <person name="Shea T."/>
            <person name="Shenoy N."/>
            <person name="Sisk P."/>
            <person name="Stolte C."/>
            <person name="Sykes S."/>
            <person name="White J."/>
            <person name="Yandava C."/>
            <person name="Burger G."/>
            <person name="Gray M.W."/>
            <person name="Holland P.W.H."/>
            <person name="King N."/>
            <person name="Lang F.B.F."/>
            <person name="Roger A.J."/>
            <person name="Ruiz-Trillo I."/>
            <person name="Haas B."/>
            <person name="Nusbaum C."/>
            <person name="Birren B."/>
        </authorList>
    </citation>
    <scope>NUCLEOTIDE SEQUENCE [LARGE SCALE GENOMIC DNA]</scope>
    <source>
        <strain evidence="2 3">JP610</strain>
    </source>
</reference>
<keyword evidence="3" id="KW-1185">Reference proteome</keyword>
<name>A0A0L0GBI9_9EUKA</name>
<evidence type="ECO:0000313" key="2">
    <source>
        <dbReference type="EMBL" id="KNC86261.1"/>
    </source>
</evidence>
<dbReference type="Proteomes" id="UP000054560">
    <property type="component" value="Unassembled WGS sequence"/>
</dbReference>
<dbReference type="EMBL" id="KQ241660">
    <property type="protein sequence ID" value="KNC86261.1"/>
    <property type="molecule type" value="Genomic_DNA"/>
</dbReference>